<dbReference type="Proteomes" id="UP000076874">
    <property type="component" value="Unassembled WGS sequence"/>
</dbReference>
<dbReference type="EMBL" id="AZHD01000004">
    <property type="protein sequence ID" value="OAA64413.1"/>
    <property type="molecule type" value="Genomic_DNA"/>
</dbReference>
<feature type="compositionally biased region" description="Acidic residues" evidence="2">
    <location>
        <begin position="317"/>
        <end position="332"/>
    </location>
</feature>
<name>A0A167X1B2_9HYPO</name>
<dbReference type="AlphaFoldDB" id="A0A167X1B2"/>
<evidence type="ECO:0000259" key="3">
    <source>
        <dbReference type="Pfam" id="PF21924"/>
    </source>
</evidence>
<feature type="coiled-coil region" evidence="1">
    <location>
        <begin position="156"/>
        <end position="183"/>
    </location>
</feature>
<dbReference type="OrthoDB" id="8064436at2759"/>
<reference evidence="4 5" key="1">
    <citation type="journal article" date="2016" name="Genome Biol. Evol.">
        <title>Divergent and convergent evolution of fungal pathogenicity.</title>
        <authorList>
            <person name="Shang Y."/>
            <person name="Xiao G."/>
            <person name="Zheng P."/>
            <person name="Cen K."/>
            <person name="Zhan S."/>
            <person name="Wang C."/>
        </authorList>
    </citation>
    <scope>NUCLEOTIDE SEQUENCE [LARGE SCALE GENOMIC DNA]</scope>
    <source>
        <strain evidence="4 5">RCEF 264</strain>
    </source>
</reference>
<feature type="compositionally biased region" description="Acidic residues" evidence="2">
    <location>
        <begin position="340"/>
        <end position="354"/>
    </location>
</feature>
<dbReference type="Gene3D" id="1.20.5.370">
    <property type="match status" value="1"/>
</dbReference>
<dbReference type="STRING" id="1081102.A0A167X1B2"/>
<feature type="compositionally biased region" description="Acidic residues" evidence="2">
    <location>
        <begin position="282"/>
        <end position="291"/>
    </location>
</feature>
<evidence type="ECO:0000256" key="2">
    <source>
        <dbReference type="SAM" id="MobiDB-lite"/>
    </source>
</evidence>
<dbReference type="InterPro" id="IPR014751">
    <property type="entry name" value="XRCC4-like_C"/>
</dbReference>
<keyword evidence="5" id="KW-1185">Reference proteome</keyword>
<feature type="compositionally biased region" description="Basic and acidic residues" evidence="2">
    <location>
        <begin position="363"/>
        <end position="379"/>
    </location>
</feature>
<protein>
    <submittedName>
        <fullName evidence="4">DNA double-strand break repair and VJ recombination protein</fullName>
    </submittedName>
</protein>
<feature type="compositionally biased region" description="Low complexity" evidence="2">
    <location>
        <begin position="307"/>
        <end position="316"/>
    </location>
</feature>
<dbReference type="PANTHER" id="PTHR42067">
    <property type="entry name" value="YALI0C15378P"/>
    <property type="match status" value="1"/>
</dbReference>
<gene>
    <name evidence="4" type="ORF">SPI_03060</name>
</gene>
<feature type="compositionally biased region" description="Acidic residues" evidence="2">
    <location>
        <begin position="231"/>
        <end position="249"/>
    </location>
</feature>
<evidence type="ECO:0000256" key="1">
    <source>
        <dbReference type="SAM" id="Coils"/>
    </source>
</evidence>
<sequence>MPDEASHVLKIPRSDEEGSFILARVSPSGPASRPFNAKVVATEGVAPYALTLRHDRIDKLRVKNAPCSADEWEHILAFLLLGRGFLDNVDATATVQEESTLTITVRKRVQNITQRLGTLSLEYDEDEGIELFEWCGEAVDSRSRAEEKGAKAAARQTELSKAVDDLKAQLDEFLEAKQADEAALLEKFCTLLNEKKLKIRLQQRLLASSAAKTAGGNDSQKRAAVEAEIKAEEDEVAGSNDNDNDEDDVLAPARRRGRLGKVGAGPAKRGAKRRAAASPDEAGSDSDEDAFEQAPAPAGGAGRRKGAGTTTAAAAIDDTDDGSGSDDEDDDGAASQTHSEEEDDDDDQTTEPDDVSTASDESEAMKEDRARKPVADKRGKAAAPSKPAKMGRPPKKPAAKAARAKNAQSQPEPEAHAPPPRRQLAFGKAKDAVATTRGADAAKQPAVDKAATNGSDSDSDDEL</sequence>
<accession>A0A167X1B2</accession>
<dbReference type="SUPFAM" id="SSF58022">
    <property type="entry name" value="XRCC4, C-terminal oligomerization domain"/>
    <property type="match status" value="1"/>
</dbReference>
<feature type="region of interest" description="Disordered" evidence="2">
    <location>
        <begin position="231"/>
        <end position="463"/>
    </location>
</feature>
<dbReference type="PANTHER" id="PTHR42067:SF1">
    <property type="entry name" value="MITOTIC APPARATUS PROTEIN P62"/>
    <property type="match status" value="1"/>
</dbReference>
<feature type="domain" description="XRCC4 coiled-coil" evidence="3">
    <location>
        <begin position="144"/>
        <end position="200"/>
    </location>
</feature>
<dbReference type="Pfam" id="PF21924">
    <property type="entry name" value="XRCC4_CC"/>
    <property type="match status" value="1"/>
</dbReference>
<evidence type="ECO:0000313" key="4">
    <source>
        <dbReference type="EMBL" id="OAA64413.1"/>
    </source>
</evidence>
<keyword evidence="1" id="KW-0175">Coiled coil</keyword>
<comment type="caution">
    <text evidence="4">The sequence shown here is derived from an EMBL/GenBank/DDBJ whole genome shotgun (WGS) entry which is preliminary data.</text>
</comment>
<organism evidence="4 5">
    <name type="scientific">Niveomyces insectorum RCEF 264</name>
    <dbReference type="NCBI Taxonomy" id="1081102"/>
    <lineage>
        <taxon>Eukaryota</taxon>
        <taxon>Fungi</taxon>
        <taxon>Dikarya</taxon>
        <taxon>Ascomycota</taxon>
        <taxon>Pezizomycotina</taxon>
        <taxon>Sordariomycetes</taxon>
        <taxon>Hypocreomycetidae</taxon>
        <taxon>Hypocreales</taxon>
        <taxon>Cordycipitaceae</taxon>
        <taxon>Niveomyces</taxon>
    </lineage>
</organism>
<evidence type="ECO:0000313" key="5">
    <source>
        <dbReference type="Proteomes" id="UP000076874"/>
    </source>
</evidence>
<dbReference type="InterPro" id="IPR053962">
    <property type="entry name" value="XRCC4_CC"/>
</dbReference>
<proteinExistence type="predicted"/>